<reference evidence="6" key="1">
    <citation type="journal article" date="2019" name="Int. J. Syst. Evol. Microbiol.">
        <title>The Global Catalogue of Microorganisms (GCM) 10K type strain sequencing project: providing services to taxonomists for standard genome sequencing and annotation.</title>
        <authorList>
            <consortium name="The Broad Institute Genomics Platform"/>
            <consortium name="The Broad Institute Genome Sequencing Center for Infectious Disease"/>
            <person name="Wu L."/>
            <person name="Ma J."/>
        </authorList>
    </citation>
    <scope>NUCLEOTIDE SEQUENCE [LARGE SCALE GENOMIC DNA]</scope>
    <source>
        <strain evidence="6">JCM 14330</strain>
    </source>
</reference>
<evidence type="ECO:0000313" key="5">
    <source>
        <dbReference type="EMBL" id="GAA0521826.1"/>
    </source>
</evidence>
<dbReference type="InterPro" id="IPR050204">
    <property type="entry name" value="AraC_XylS_family_regulators"/>
</dbReference>
<organism evidence="5 6">
    <name type="scientific">Pigmentiphaga daeguensis</name>
    <dbReference type="NCBI Taxonomy" id="414049"/>
    <lineage>
        <taxon>Bacteria</taxon>
        <taxon>Pseudomonadati</taxon>
        <taxon>Pseudomonadota</taxon>
        <taxon>Betaproteobacteria</taxon>
        <taxon>Burkholderiales</taxon>
        <taxon>Alcaligenaceae</taxon>
        <taxon>Pigmentiphaga</taxon>
    </lineage>
</organism>
<dbReference type="InterPro" id="IPR018060">
    <property type="entry name" value="HTH_AraC"/>
</dbReference>
<proteinExistence type="predicted"/>
<dbReference type="SMART" id="SM00342">
    <property type="entry name" value="HTH_ARAC"/>
    <property type="match status" value="1"/>
</dbReference>
<dbReference type="PANTHER" id="PTHR46796">
    <property type="entry name" value="HTH-TYPE TRANSCRIPTIONAL ACTIVATOR RHAS-RELATED"/>
    <property type="match status" value="1"/>
</dbReference>
<dbReference type="EMBL" id="BAAAEN010000021">
    <property type="protein sequence ID" value="GAA0521826.1"/>
    <property type="molecule type" value="Genomic_DNA"/>
</dbReference>
<evidence type="ECO:0000256" key="1">
    <source>
        <dbReference type="ARBA" id="ARBA00023015"/>
    </source>
</evidence>
<comment type="caution">
    <text evidence="5">The sequence shown here is derived from an EMBL/GenBank/DDBJ whole genome shotgun (WGS) entry which is preliminary data.</text>
</comment>
<gene>
    <name evidence="5" type="ORF">GCM10009097_44160</name>
</gene>
<protein>
    <recommendedName>
        <fullName evidence="4">HTH araC/xylS-type domain-containing protein</fullName>
    </recommendedName>
</protein>
<evidence type="ECO:0000256" key="2">
    <source>
        <dbReference type="ARBA" id="ARBA00023125"/>
    </source>
</evidence>
<evidence type="ECO:0000313" key="6">
    <source>
        <dbReference type="Proteomes" id="UP001501706"/>
    </source>
</evidence>
<keyword evidence="1" id="KW-0805">Transcription regulation</keyword>
<evidence type="ECO:0000256" key="3">
    <source>
        <dbReference type="ARBA" id="ARBA00023163"/>
    </source>
</evidence>
<name>A0ABP3MJM0_9BURK</name>
<accession>A0ABP3MJM0</accession>
<dbReference type="Pfam" id="PF12833">
    <property type="entry name" value="HTH_18"/>
    <property type="match status" value="1"/>
</dbReference>
<dbReference type="Gene3D" id="1.10.10.60">
    <property type="entry name" value="Homeodomain-like"/>
    <property type="match status" value="1"/>
</dbReference>
<evidence type="ECO:0000259" key="4">
    <source>
        <dbReference type="PROSITE" id="PS01124"/>
    </source>
</evidence>
<dbReference type="RefSeq" id="WP_343928198.1">
    <property type="nucleotide sequence ID" value="NZ_BAAAEN010000021.1"/>
</dbReference>
<keyword evidence="6" id="KW-1185">Reference proteome</keyword>
<dbReference type="PANTHER" id="PTHR46796:SF14">
    <property type="entry name" value="TRANSCRIPTIONAL REGULATORY PROTEIN"/>
    <property type="match status" value="1"/>
</dbReference>
<dbReference type="Proteomes" id="UP001501706">
    <property type="component" value="Unassembled WGS sequence"/>
</dbReference>
<keyword evidence="2" id="KW-0238">DNA-binding</keyword>
<feature type="domain" description="HTH araC/xylS-type" evidence="4">
    <location>
        <begin position="200"/>
        <end position="298"/>
    </location>
</feature>
<dbReference type="SUPFAM" id="SSF46689">
    <property type="entry name" value="Homeodomain-like"/>
    <property type="match status" value="2"/>
</dbReference>
<dbReference type="InterPro" id="IPR009057">
    <property type="entry name" value="Homeodomain-like_sf"/>
</dbReference>
<sequence>MNTDPSPTAARLRQVLTDTGAYSLHQSFDYGGRLAGSVVHCSFDAHELSCPALPHMLLLVSHEYRLRSARFDLGWGYRDHFVNFVNPLHLIPPGTAFRWVKDGPARVSLLTFDQQAALEMFEELGCERPVDGMWSLAQRGFVSPLVYTALGAFVRDLGAGQVSRLLSDSFGALVLNELGKKWRAEPAAATAPRLSPQALRKVTRYMDEHLAEDISLAELAALCGLSRYHFLRCFKAAQGVSPYRHLTAMRVERARHLLATTGQPVSYVASVCGFASAGAMGRALKKALGSSASAYRATAGHYDA</sequence>
<dbReference type="PROSITE" id="PS01124">
    <property type="entry name" value="HTH_ARAC_FAMILY_2"/>
    <property type="match status" value="1"/>
</dbReference>
<keyword evidence="3" id="KW-0804">Transcription</keyword>